<feature type="compositionally biased region" description="Acidic residues" evidence="1">
    <location>
        <begin position="46"/>
        <end position="66"/>
    </location>
</feature>
<feature type="region of interest" description="Disordered" evidence="1">
    <location>
        <begin position="1"/>
        <end position="66"/>
    </location>
</feature>
<dbReference type="VEuPathDB" id="FungiDB:MELLADRAFT_112819"/>
<dbReference type="EMBL" id="GL883161">
    <property type="protein sequence ID" value="EGF99262.1"/>
    <property type="molecule type" value="Genomic_DNA"/>
</dbReference>
<organism evidence="3">
    <name type="scientific">Melampsora larici-populina (strain 98AG31 / pathotype 3-4-7)</name>
    <name type="common">Poplar leaf rust fungus</name>
    <dbReference type="NCBI Taxonomy" id="747676"/>
    <lineage>
        <taxon>Eukaryota</taxon>
        <taxon>Fungi</taxon>
        <taxon>Dikarya</taxon>
        <taxon>Basidiomycota</taxon>
        <taxon>Pucciniomycotina</taxon>
        <taxon>Pucciniomycetes</taxon>
        <taxon>Pucciniales</taxon>
        <taxon>Melampsoraceae</taxon>
        <taxon>Melampsora</taxon>
    </lineage>
</organism>
<gene>
    <name evidence="2" type="ORF">MELLADRAFT_112819</name>
</gene>
<dbReference type="Proteomes" id="UP000001072">
    <property type="component" value="Unassembled WGS sequence"/>
</dbReference>
<dbReference type="HOGENOM" id="CLU_2171626_0_0_1"/>
<feature type="compositionally biased region" description="Basic and acidic residues" evidence="1">
    <location>
        <begin position="28"/>
        <end position="41"/>
    </location>
</feature>
<reference evidence="3" key="1">
    <citation type="journal article" date="2011" name="Proc. Natl. Acad. Sci. U.S.A.">
        <title>Obligate biotrophy features unraveled by the genomic analysis of rust fungi.</title>
        <authorList>
            <person name="Duplessis S."/>
            <person name="Cuomo C.A."/>
            <person name="Lin Y.-C."/>
            <person name="Aerts A."/>
            <person name="Tisserant E."/>
            <person name="Veneault-Fourrey C."/>
            <person name="Joly D.L."/>
            <person name="Hacquard S."/>
            <person name="Amselem J."/>
            <person name="Cantarel B.L."/>
            <person name="Chiu R."/>
            <person name="Coutinho P.M."/>
            <person name="Feau N."/>
            <person name="Field M."/>
            <person name="Frey P."/>
            <person name="Gelhaye E."/>
            <person name="Goldberg J."/>
            <person name="Grabherr M.G."/>
            <person name="Kodira C.D."/>
            <person name="Kohler A."/>
            <person name="Kuees U."/>
            <person name="Lindquist E.A."/>
            <person name="Lucas S.M."/>
            <person name="Mago R."/>
            <person name="Mauceli E."/>
            <person name="Morin E."/>
            <person name="Murat C."/>
            <person name="Pangilinan J.L."/>
            <person name="Park R."/>
            <person name="Pearson M."/>
            <person name="Quesneville H."/>
            <person name="Rouhier N."/>
            <person name="Sakthikumar S."/>
            <person name="Salamov A.A."/>
            <person name="Schmutz J."/>
            <person name="Selles B."/>
            <person name="Shapiro H."/>
            <person name="Tanguay P."/>
            <person name="Tuskan G.A."/>
            <person name="Henrissat B."/>
            <person name="Van de Peer Y."/>
            <person name="Rouze P."/>
            <person name="Ellis J.G."/>
            <person name="Dodds P.N."/>
            <person name="Schein J.E."/>
            <person name="Zhong S."/>
            <person name="Hamelin R.C."/>
            <person name="Grigoriev I.V."/>
            <person name="Szabo L.J."/>
            <person name="Martin F."/>
        </authorList>
    </citation>
    <scope>NUCLEOTIDE SEQUENCE [LARGE SCALE GENOMIC DNA]</scope>
    <source>
        <strain evidence="3">98AG31 / pathotype 3-4-7</strain>
    </source>
</reference>
<dbReference type="InParanoid" id="F4S7S7"/>
<evidence type="ECO:0000313" key="2">
    <source>
        <dbReference type="EMBL" id="EGF99262.1"/>
    </source>
</evidence>
<proteinExistence type="predicted"/>
<dbReference type="RefSeq" id="XP_007417467.1">
    <property type="nucleotide sequence ID" value="XM_007417405.1"/>
</dbReference>
<protein>
    <submittedName>
        <fullName evidence="2">Uncharacterized protein</fullName>
    </submittedName>
</protein>
<keyword evidence="3" id="KW-1185">Reference proteome</keyword>
<dbReference type="KEGG" id="mlr:MELLADRAFT_112819"/>
<evidence type="ECO:0000256" key="1">
    <source>
        <dbReference type="SAM" id="MobiDB-lite"/>
    </source>
</evidence>
<accession>F4S7S7</accession>
<dbReference type="GeneID" id="18924805"/>
<sequence>MDVPNALMRPPDSVPHLSSTTALTNSHHTQDNHDLALRLEDPIVIEGEEDADGEIDEDENNQENIDDYDFIVKDLTGGKSDLKLCDTSNNQRACSEVNTSNNWLTNTLNN</sequence>
<feature type="compositionally biased region" description="Polar residues" evidence="1">
    <location>
        <begin position="16"/>
        <end position="27"/>
    </location>
</feature>
<evidence type="ECO:0000313" key="3">
    <source>
        <dbReference type="Proteomes" id="UP000001072"/>
    </source>
</evidence>
<dbReference type="AlphaFoldDB" id="F4S7S7"/>
<name>F4S7S7_MELLP</name>